<proteinExistence type="predicted"/>
<name>A8QC47_BRUMA</name>
<accession>A8QC47</accession>
<protein>
    <submittedName>
        <fullName evidence="1">Uncharacterized protein</fullName>
    </submittedName>
</protein>
<dbReference type="AlphaFoldDB" id="A8QC47"/>
<organism evidence="1">
    <name type="scientific">Brugia malayi</name>
    <name type="common">Filarial nematode worm</name>
    <dbReference type="NCBI Taxonomy" id="6279"/>
    <lineage>
        <taxon>Eukaryota</taxon>
        <taxon>Metazoa</taxon>
        <taxon>Ecdysozoa</taxon>
        <taxon>Nematoda</taxon>
        <taxon>Chromadorea</taxon>
        <taxon>Rhabditida</taxon>
        <taxon>Spirurina</taxon>
        <taxon>Spiruromorpha</taxon>
        <taxon>Filarioidea</taxon>
        <taxon>Onchocercidae</taxon>
        <taxon>Brugia</taxon>
    </lineage>
</organism>
<dbReference type="EMBL" id="DS239429">
    <property type="protein sequence ID" value="EDP29980.1"/>
    <property type="molecule type" value="Genomic_DNA"/>
</dbReference>
<evidence type="ECO:0000313" key="1">
    <source>
        <dbReference type="EMBL" id="EDP29980.1"/>
    </source>
</evidence>
<gene>
    <name evidence="1" type="ORF">Bm1_49170</name>
</gene>
<reference evidence="1" key="1">
    <citation type="journal article" date="2007" name="Science">
        <title>Draft genome of the filarial nematode parasite Brugia malayi.</title>
        <authorList>
            <person name="Ghedin E."/>
            <person name="Wang S."/>
            <person name="Spiro D."/>
            <person name="Caler E."/>
            <person name="Zhao Q."/>
            <person name="Crabtree J."/>
            <person name="Allen J.E."/>
            <person name="Delcher A.L."/>
            <person name="Guiliano D.B."/>
            <person name="Miranda-Saavedra D."/>
            <person name="Angiuoli S.V."/>
            <person name="Creasy T."/>
            <person name="Amedeo P."/>
            <person name="Haas B."/>
            <person name="El-Sayed N.M."/>
            <person name="Wortman J.R."/>
            <person name="Feldblyum T."/>
            <person name="Tallon L."/>
            <person name="Schatz M."/>
            <person name="Shumway M."/>
            <person name="Koo H."/>
            <person name="Salzberg S.L."/>
            <person name="Schobel S."/>
            <person name="Pertea M."/>
            <person name="Pop M."/>
            <person name="White O."/>
            <person name="Barton G.J."/>
            <person name="Carlow C.K."/>
            <person name="Crawford M.J."/>
            <person name="Daub J."/>
            <person name="Dimmic M.W."/>
            <person name="Estes C.F."/>
            <person name="Foster J.M."/>
            <person name="Ganatra M."/>
            <person name="Gregory W.F."/>
            <person name="Johnson N.M."/>
            <person name="Jin J."/>
            <person name="Komuniecki R."/>
            <person name="Korf I."/>
            <person name="Kumar S."/>
            <person name="Laney S."/>
            <person name="Li B.W."/>
            <person name="Li W."/>
            <person name="Lindblom T.H."/>
            <person name="Lustigman S."/>
            <person name="Ma D."/>
            <person name="Maina C.V."/>
            <person name="Martin D.M."/>
            <person name="McCarter J.P."/>
            <person name="McReynolds L."/>
            <person name="Mitreva M."/>
            <person name="Nutman T.B."/>
            <person name="Parkinson J."/>
            <person name="Peregrin-Alvarez J.M."/>
            <person name="Poole C."/>
            <person name="Ren Q."/>
            <person name="Saunders L."/>
            <person name="Sluder A.E."/>
            <person name="Smith K."/>
            <person name="Stanke M."/>
            <person name="Unnasch T.R."/>
            <person name="Ware J."/>
            <person name="Wei A.D."/>
            <person name="Weil G."/>
            <person name="Williams D.J."/>
            <person name="Zhang Y."/>
            <person name="Williams S.A."/>
            <person name="Fraser-Liggett C."/>
            <person name="Slatko B."/>
            <person name="Blaxter M.L."/>
            <person name="Scott A.L."/>
        </authorList>
    </citation>
    <scope>NUCLEOTIDE SEQUENCE [LARGE SCALE GENOMIC DNA]</scope>
</reference>
<sequence>MLLDIPAVHISLYCTAQDLNAAVANLIASNSLPMDFSIQEKSLLNYPYSRTALLHIGHHIIERKEVKLQNLLIVLARNAENQGIAQIAAVIRKKVQFRARPMPV</sequence>